<comment type="caution">
    <text evidence="1">The sequence shown here is derived from an EMBL/GenBank/DDBJ whole genome shotgun (WGS) entry which is preliminary data.</text>
</comment>
<organism evidence="1 2">
    <name type="scientific">Artomyces pyxidatus</name>
    <dbReference type="NCBI Taxonomy" id="48021"/>
    <lineage>
        <taxon>Eukaryota</taxon>
        <taxon>Fungi</taxon>
        <taxon>Dikarya</taxon>
        <taxon>Basidiomycota</taxon>
        <taxon>Agaricomycotina</taxon>
        <taxon>Agaricomycetes</taxon>
        <taxon>Russulales</taxon>
        <taxon>Auriscalpiaceae</taxon>
        <taxon>Artomyces</taxon>
    </lineage>
</organism>
<accession>A0ACB8SLF3</accession>
<dbReference type="EMBL" id="MU277250">
    <property type="protein sequence ID" value="KAI0057260.1"/>
    <property type="molecule type" value="Genomic_DNA"/>
</dbReference>
<name>A0ACB8SLF3_9AGAM</name>
<evidence type="ECO:0000313" key="2">
    <source>
        <dbReference type="Proteomes" id="UP000814140"/>
    </source>
</evidence>
<evidence type="ECO:0000313" key="1">
    <source>
        <dbReference type="EMBL" id="KAI0057260.1"/>
    </source>
</evidence>
<reference evidence="1" key="1">
    <citation type="submission" date="2021-03" db="EMBL/GenBank/DDBJ databases">
        <authorList>
            <consortium name="DOE Joint Genome Institute"/>
            <person name="Ahrendt S."/>
            <person name="Looney B.P."/>
            <person name="Miyauchi S."/>
            <person name="Morin E."/>
            <person name="Drula E."/>
            <person name="Courty P.E."/>
            <person name="Chicoki N."/>
            <person name="Fauchery L."/>
            <person name="Kohler A."/>
            <person name="Kuo A."/>
            <person name="Labutti K."/>
            <person name="Pangilinan J."/>
            <person name="Lipzen A."/>
            <person name="Riley R."/>
            <person name="Andreopoulos W."/>
            <person name="He G."/>
            <person name="Johnson J."/>
            <person name="Barry K.W."/>
            <person name="Grigoriev I.V."/>
            <person name="Nagy L."/>
            <person name="Hibbett D."/>
            <person name="Henrissat B."/>
            <person name="Matheny P.B."/>
            <person name="Labbe J."/>
            <person name="Martin F."/>
        </authorList>
    </citation>
    <scope>NUCLEOTIDE SEQUENCE</scope>
    <source>
        <strain evidence="1">HHB10654</strain>
    </source>
</reference>
<sequence>MAPIGPAPSSDPFSFDTLHDKDALPISRSNRAIRVDHSGSTPTLRDASPAPRSASIKLHRVSALARHIHGWSWQAFPVGMGTGAVYVALSALKHNSPWVYHLETAFFFLNVALFILNTSTLVLQALLYPHQAWRLIKDPSRSVFVPLMVLSFATVLIGIIIYAVPVKRVSPDGVYVLFWIYVGLALLVSFPMLMIWFNQPHELRMFTPAWAFLIFPMVLSSYHSHDRSSLTSEIQMLVGVVAADVLRVIDPTENRAVGILVVGYFFQGIGFFMTMFYICIYILRIMITGLLTGSQANTAFVACGPPGFTGYALINLGLQAREILPAHNLVSPLAGEVWYAAGVLCGTLLFGFAVFLFVFGILPYFWKLHTHLNEILGCWALTFPNVGWISTLRALGDALDIPAFYVLHEIMATILCLTWLVLFALTLYAFYRGEIFFAKPEDVLRDETHTHVHFHIWRGPPPGHPGAPDAARSV</sequence>
<reference evidence="1" key="2">
    <citation type="journal article" date="2022" name="New Phytol.">
        <title>Evolutionary transition to the ectomycorrhizal habit in the genomes of a hyperdiverse lineage of mushroom-forming fungi.</title>
        <authorList>
            <person name="Looney B."/>
            <person name="Miyauchi S."/>
            <person name="Morin E."/>
            <person name="Drula E."/>
            <person name="Courty P.E."/>
            <person name="Kohler A."/>
            <person name="Kuo A."/>
            <person name="LaButti K."/>
            <person name="Pangilinan J."/>
            <person name="Lipzen A."/>
            <person name="Riley R."/>
            <person name="Andreopoulos W."/>
            <person name="He G."/>
            <person name="Johnson J."/>
            <person name="Nolan M."/>
            <person name="Tritt A."/>
            <person name="Barry K.W."/>
            <person name="Grigoriev I.V."/>
            <person name="Nagy L.G."/>
            <person name="Hibbett D."/>
            <person name="Henrissat B."/>
            <person name="Matheny P.B."/>
            <person name="Labbe J."/>
            <person name="Martin F.M."/>
        </authorList>
    </citation>
    <scope>NUCLEOTIDE SEQUENCE</scope>
    <source>
        <strain evidence="1">HHB10654</strain>
    </source>
</reference>
<gene>
    <name evidence="1" type="ORF">BV25DRAFT_1920355</name>
</gene>
<keyword evidence="2" id="KW-1185">Reference proteome</keyword>
<dbReference type="Proteomes" id="UP000814140">
    <property type="component" value="Unassembled WGS sequence"/>
</dbReference>
<protein>
    <submittedName>
        <fullName evidence="1">Uncharacterized protein</fullName>
    </submittedName>
</protein>
<proteinExistence type="predicted"/>